<dbReference type="InterPro" id="IPR051410">
    <property type="entry name" value="Ferric/Cupric_Reductase"/>
</dbReference>
<keyword evidence="2" id="KW-0472">Membrane</keyword>
<feature type="transmembrane region" description="Helical" evidence="2">
    <location>
        <begin position="60"/>
        <end position="78"/>
    </location>
</feature>
<feature type="transmembrane region" description="Helical" evidence="2">
    <location>
        <begin position="271"/>
        <end position="287"/>
    </location>
</feature>
<reference evidence="3 4" key="1">
    <citation type="submission" date="2023-01" db="EMBL/GenBank/DDBJ databases">
        <title>Analysis of 21 Apiospora genomes using comparative genomics revels a genus with tremendous synthesis potential of carbohydrate active enzymes and secondary metabolites.</title>
        <authorList>
            <person name="Sorensen T."/>
        </authorList>
    </citation>
    <scope>NUCLEOTIDE SEQUENCE [LARGE SCALE GENOMIC DNA]</scope>
    <source>
        <strain evidence="3 4">CBS 20057</strain>
    </source>
</reference>
<feature type="transmembrane region" description="Helical" evidence="2">
    <location>
        <begin position="192"/>
        <end position="210"/>
    </location>
</feature>
<dbReference type="PANTHER" id="PTHR32361">
    <property type="entry name" value="FERRIC/CUPRIC REDUCTASE TRANSMEMBRANE COMPONENT"/>
    <property type="match status" value="1"/>
</dbReference>
<comment type="caution">
    <text evidence="3">The sequence shown here is derived from an EMBL/GenBank/DDBJ whole genome shotgun (WGS) entry which is preliminary data.</text>
</comment>
<evidence type="ECO:0000256" key="2">
    <source>
        <dbReference type="SAM" id="Phobius"/>
    </source>
</evidence>
<proteinExistence type="predicted"/>
<dbReference type="Gene3D" id="3.40.50.80">
    <property type="entry name" value="Nucleotide-binding domain of ferredoxin-NADP reductase (FNR) module"/>
    <property type="match status" value="1"/>
</dbReference>
<dbReference type="PANTHER" id="PTHR32361:SF9">
    <property type="entry name" value="FERRIC REDUCTASE TRANSMEMBRANE COMPONENT 3-RELATED"/>
    <property type="match status" value="1"/>
</dbReference>
<protein>
    <submittedName>
        <fullName evidence="3">Ferric-chelate reductase</fullName>
    </submittedName>
</protein>
<evidence type="ECO:0000313" key="4">
    <source>
        <dbReference type="Proteomes" id="UP001396898"/>
    </source>
</evidence>
<accession>A0ABR1R5A0</accession>
<sequence length="849" mass="93543">MDITQWYAVALGAIFFVLVVSRLEKLGTSYAGSRLHILLLRHLQHRYLPRQWFGITRLEAILLSVYLSGNFLALLLFYADTRDIEKRAAILALTNLTPLFFSGQTHSIADWLGLSMPLYQAMHRCLGRTAAFHAILHSILTLTLRPRAGLILTSGASAGGCVALLLSLPLIKYLLMRFGARTSKGIKPVLRPRIHTIIALGALSSAFWHVTVLPQVSPATKGSVLSACSLWAILTLARIFRVIYLGTSVTVAAQSRNGDMVQIQVDTKRRILITPGSYFYIFCWGTLCVHDISQGRPLMAIPAGDVADATLKGALSLTFIVPIGSSPGLAKELRKGNHLILDGPYGQSPPLGSFENVILAARGPGILTALPMATFIAARKRCDNLSRSRLLQVQERSDMQTTSEPVSETRRMDEVPRRLFRDLTRKIDIYWILDSNSDENWLAAQISQLQMLDADRVSSSKPLLQMYADQKALLFLWCFYPSPRTTEVPFSITDHFRCSYPSDPDQFNEQFLEEKVEEEAMTAGDTILIACGSNEFTDVARKSMLRVWQKGYPVRTMADQAMTGVTAAAAEAVAAEAVAAEAAAPQTAADQAAAAEDALKVVAARKVEGDPNIVKKEEEDETFNPLGYVPNTRGASEEADGWDFGEDTLKLHNELPYNTAKEKTKDYDHITLTRDPDTDPSLGVKPTRGKILGVLKFRGFLFVALPSLSSATKNLARGCLVYGADYPLEKEAFLAVQPLPMSAKGITALRGTDWRKFEPIATGTDGKIWYILGRPENATENGLFSRSTLDTAFGRHATDMIINVQRKRVGQALSTRTQRLKVLEGGAEYVKNAFGRYNLGIPDDFHMPG</sequence>
<evidence type="ECO:0000256" key="1">
    <source>
        <dbReference type="ARBA" id="ARBA00022448"/>
    </source>
</evidence>
<organism evidence="3 4">
    <name type="scientific">Apiospora marii</name>
    <dbReference type="NCBI Taxonomy" id="335849"/>
    <lineage>
        <taxon>Eukaryota</taxon>
        <taxon>Fungi</taxon>
        <taxon>Dikarya</taxon>
        <taxon>Ascomycota</taxon>
        <taxon>Pezizomycotina</taxon>
        <taxon>Sordariomycetes</taxon>
        <taxon>Xylariomycetidae</taxon>
        <taxon>Amphisphaeriales</taxon>
        <taxon>Apiosporaceae</taxon>
        <taxon>Apiospora</taxon>
    </lineage>
</organism>
<feature type="transmembrane region" description="Helical" evidence="2">
    <location>
        <begin position="150"/>
        <end position="171"/>
    </location>
</feature>
<keyword evidence="4" id="KW-1185">Reference proteome</keyword>
<feature type="transmembrane region" description="Helical" evidence="2">
    <location>
        <begin position="6"/>
        <end position="23"/>
    </location>
</feature>
<dbReference type="Proteomes" id="UP001396898">
    <property type="component" value="Unassembled WGS sequence"/>
</dbReference>
<keyword evidence="2" id="KW-1133">Transmembrane helix</keyword>
<dbReference type="EMBL" id="JAQQWI010000020">
    <property type="protein sequence ID" value="KAK7998734.1"/>
    <property type="molecule type" value="Genomic_DNA"/>
</dbReference>
<keyword evidence="2" id="KW-0812">Transmembrane</keyword>
<evidence type="ECO:0000313" key="3">
    <source>
        <dbReference type="EMBL" id="KAK7998734.1"/>
    </source>
</evidence>
<dbReference type="InterPro" id="IPR039261">
    <property type="entry name" value="FNR_nucleotide-bd"/>
</dbReference>
<name>A0ABR1R5A0_9PEZI</name>
<gene>
    <name evidence="3" type="ORF">PG991_014929</name>
</gene>
<keyword evidence="1" id="KW-0813">Transport</keyword>
<feature type="transmembrane region" description="Helical" evidence="2">
    <location>
        <begin position="230"/>
        <end position="251"/>
    </location>
</feature>